<evidence type="ECO:0000313" key="2">
    <source>
        <dbReference type="EMBL" id="MBM6661640.1"/>
    </source>
</evidence>
<organism evidence="2 3">
    <name type="scientific">Marseilla massiliensis</name>
    <dbReference type="NCBI Taxonomy" id="1841864"/>
    <lineage>
        <taxon>Bacteria</taxon>
        <taxon>Pseudomonadati</taxon>
        <taxon>Bacteroidota</taxon>
        <taxon>Bacteroidia</taxon>
        <taxon>Bacteroidales</taxon>
        <taxon>Prevotellaceae</taxon>
        <taxon>Marseilla</taxon>
    </lineage>
</organism>
<dbReference type="Pfam" id="PF24737">
    <property type="entry name" value="DUF7688"/>
    <property type="match status" value="1"/>
</dbReference>
<gene>
    <name evidence="2" type="ORF">H6B30_07730</name>
</gene>
<accession>A0A938WN88</accession>
<dbReference type="RefSeq" id="WP_204433042.1">
    <property type="nucleotide sequence ID" value="NZ_JACJJL010000010.1"/>
</dbReference>
<evidence type="ECO:0000259" key="1">
    <source>
        <dbReference type="Pfam" id="PF24737"/>
    </source>
</evidence>
<comment type="caution">
    <text evidence="2">The sequence shown here is derived from an EMBL/GenBank/DDBJ whole genome shotgun (WGS) entry which is preliminary data.</text>
</comment>
<keyword evidence="3" id="KW-1185">Reference proteome</keyword>
<dbReference type="Proteomes" id="UP000764045">
    <property type="component" value="Unassembled WGS sequence"/>
</dbReference>
<dbReference type="AlphaFoldDB" id="A0A938WN88"/>
<feature type="domain" description="DUF7688" evidence="1">
    <location>
        <begin position="1"/>
        <end position="71"/>
    </location>
</feature>
<name>A0A938WN88_9BACT</name>
<evidence type="ECO:0000313" key="3">
    <source>
        <dbReference type="Proteomes" id="UP000764045"/>
    </source>
</evidence>
<proteinExistence type="predicted"/>
<reference evidence="2 3" key="1">
    <citation type="journal article" date="2021" name="Sci. Rep.">
        <title>The distribution of antibiotic resistance genes in chicken gut microbiota commensals.</title>
        <authorList>
            <person name="Juricova H."/>
            <person name="Matiasovicova J."/>
            <person name="Kubasova T."/>
            <person name="Cejkova D."/>
            <person name="Rychlik I."/>
        </authorList>
    </citation>
    <scope>NUCLEOTIDE SEQUENCE [LARGE SCALE GENOMIC DNA]</scope>
    <source>
        <strain evidence="2 3">An819</strain>
    </source>
</reference>
<dbReference type="EMBL" id="JACJJL010000010">
    <property type="protein sequence ID" value="MBM6661640.1"/>
    <property type="molecule type" value="Genomic_DNA"/>
</dbReference>
<dbReference type="InterPro" id="IPR056105">
    <property type="entry name" value="DUF7688"/>
</dbReference>
<sequence length="75" mass="8388">MDEIRQNGKTVLYSEDGRSIPMFFNNLTGKNFSGKEYEDYIRCVALADMGFSPGVIELCRNGKTIKQGVIPNVIP</sequence>
<protein>
    <recommendedName>
        <fullName evidence="1">DUF7688 domain-containing protein</fullName>
    </recommendedName>
</protein>